<organism evidence="22 23">
    <name type="scientific">Ilex paraguariensis</name>
    <name type="common">yerba mate</name>
    <dbReference type="NCBI Taxonomy" id="185542"/>
    <lineage>
        <taxon>Eukaryota</taxon>
        <taxon>Viridiplantae</taxon>
        <taxon>Streptophyta</taxon>
        <taxon>Embryophyta</taxon>
        <taxon>Tracheophyta</taxon>
        <taxon>Spermatophyta</taxon>
        <taxon>Magnoliopsida</taxon>
        <taxon>eudicotyledons</taxon>
        <taxon>Gunneridae</taxon>
        <taxon>Pentapetalae</taxon>
        <taxon>asterids</taxon>
        <taxon>campanulids</taxon>
        <taxon>Aquifoliales</taxon>
        <taxon>Aquifoliaceae</taxon>
        <taxon>Ilex</taxon>
    </lineage>
</organism>
<dbReference type="InterPro" id="IPR013320">
    <property type="entry name" value="ConA-like_dom_sf"/>
</dbReference>
<reference evidence="22 23" key="1">
    <citation type="submission" date="2024-02" db="EMBL/GenBank/DDBJ databases">
        <authorList>
            <person name="Vignale AGUSTIN F."/>
            <person name="Sosa J E."/>
            <person name="Modenutti C."/>
        </authorList>
    </citation>
    <scope>NUCLEOTIDE SEQUENCE [LARGE SCALE GENOMIC DNA]</scope>
</reference>
<evidence type="ECO:0000256" key="20">
    <source>
        <dbReference type="SAM" id="Phobius"/>
    </source>
</evidence>
<dbReference type="InterPro" id="IPR017441">
    <property type="entry name" value="Protein_kinase_ATP_BS"/>
</dbReference>
<dbReference type="Gene3D" id="1.10.510.10">
    <property type="entry name" value="Transferase(Phosphotransferase) domain 1"/>
    <property type="match status" value="1"/>
</dbReference>
<dbReference type="InterPro" id="IPR001220">
    <property type="entry name" value="Legume_lectin_dom"/>
</dbReference>
<dbReference type="InterPro" id="IPR050528">
    <property type="entry name" value="L-type_Lectin-RKs"/>
</dbReference>
<keyword evidence="15 20" id="KW-0472">Membrane</keyword>
<comment type="similarity">
    <text evidence="3">In the C-terminal section; belongs to the protein kinase superfamily. Ser/Thr protein kinase family.</text>
</comment>
<evidence type="ECO:0000256" key="1">
    <source>
        <dbReference type="ARBA" id="ARBA00004251"/>
    </source>
</evidence>
<keyword evidence="11 18" id="KW-0547">Nucleotide-binding</keyword>
<dbReference type="SUPFAM" id="SSF56112">
    <property type="entry name" value="Protein kinase-like (PK-like)"/>
    <property type="match status" value="1"/>
</dbReference>
<dbReference type="PROSITE" id="PS50011">
    <property type="entry name" value="PROTEIN_KINASE_DOM"/>
    <property type="match status" value="1"/>
</dbReference>
<dbReference type="InterPro" id="IPR011009">
    <property type="entry name" value="Kinase-like_dom_sf"/>
</dbReference>
<evidence type="ECO:0000256" key="11">
    <source>
        <dbReference type="ARBA" id="ARBA00022741"/>
    </source>
</evidence>
<dbReference type="InterPro" id="IPR008271">
    <property type="entry name" value="Ser/Thr_kinase_AS"/>
</dbReference>
<dbReference type="FunFam" id="1.10.510.10:FF:000342">
    <property type="entry name" value="L-type lectin-domain containing receptor kinase VIII.1"/>
    <property type="match status" value="1"/>
</dbReference>
<keyword evidence="6" id="KW-0723">Serine/threonine-protein kinase</keyword>
<dbReference type="EC" id="2.7.11.1" evidence="4"/>
<evidence type="ECO:0000256" key="12">
    <source>
        <dbReference type="ARBA" id="ARBA00022777"/>
    </source>
</evidence>
<comment type="similarity">
    <text evidence="2">In the N-terminal section; belongs to the leguminous lectin family.</text>
</comment>
<dbReference type="PANTHER" id="PTHR27007">
    <property type="match status" value="1"/>
</dbReference>
<evidence type="ECO:0000256" key="9">
    <source>
        <dbReference type="ARBA" id="ARBA00022729"/>
    </source>
</evidence>
<dbReference type="Gene3D" id="3.30.200.20">
    <property type="entry name" value="Phosphorylase Kinase, domain 1"/>
    <property type="match status" value="1"/>
</dbReference>
<keyword evidence="8 20" id="KW-0812">Transmembrane</keyword>
<name>A0ABC8V4I1_9AQUA</name>
<evidence type="ECO:0000256" key="8">
    <source>
        <dbReference type="ARBA" id="ARBA00022692"/>
    </source>
</evidence>
<keyword evidence="10" id="KW-0430">Lectin</keyword>
<accession>A0ABC8V4I1</accession>
<evidence type="ECO:0000256" key="5">
    <source>
        <dbReference type="ARBA" id="ARBA00022475"/>
    </source>
</evidence>
<evidence type="ECO:0000256" key="2">
    <source>
        <dbReference type="ARBA" id="ARBA00008536"/>
    </source>
</evidence>
<dbReference type="EMBL" id="CAUOFW020010291">
    <property type="protein sequence ID" value="CAK9188112.1"/>
    <property type="molecule type" value="Genomic_DNA"/>
</dbReference>
<evidence type="ECO:0000256" key="13">
    <source>
        <dbReference type="ARBA" id="ARBA00022840"/>
    </source>
</evidence>
<evidence type="ECO:0000256" key="4">
    <source>
        <dbReference type="ARBA" id="ARBA00012513"/>
    </source>
</evidence>
<dbReference type="SUPFAM" id="SSF49899">
    <property type="entry name" value="Concanavalin A-like lectins/glucanases"/>
    <property type="match status" value="1"/>
</dbReference>
<sequence length="717" mass="77348">MTSFSVLFPGVICIFLLGFIYFSGNVIATTEFDFGTLTLSSLKLIGDAHLSNGSVMLTRDLAVPNSGAGKVLYSKPVRFRQPGSNAPASFSTFFSFSVTNLNPSSIGGGLAFVLSPDDMSLGDAGGYLGIMDQMGTQNGALAVEFDTLMDVEFKDINGNHVGVDLNSMVSTQIGDLETINVDLKSGDLVNSWVDYSGSTGFFNISVSYSNLKPKEPLLSFTLDLDQYVNDFMFVGFSGSTQGSTEIHSIEWWSFSSSFDTTSKSGGSLSSSSTPPPPTASLMNPTADSVNSPPPSLAPSESNRSSTLHEKTSGSKCHNQLCKQGPGAVVGVVTAGAFFLAFCALGLIWLYSKKFKNVKKSETLGSEIIKMPKEFSYKELKLATKGFNSTQIVGHGAFGTVYKGILPDNGDIVAVKRCSHSGQGKQEFLSELSIIGTLRHRNLVRLQGWCHEKGEILLVYDLMPNGSLDKALFESRMTLPWPHRRKILMGAASALAYLHQECENQVIHRDVKSSNIMLDEGFNARLGDFGLARQIEHDKSPDATVAAGTMGYLAPEYLLTGRATEKTDVFSYGAVVLEVASGRRPIEKEVTGVGKFGVSTNLVEWVWSLHREGRLLMAADSRLDGEFDEGEMRKVLLVGLACSHPDPMARPTMRGVVQMLVGETEVPVVPRTKPSMSFSTSHLLLNLQDSVSDLNGMITISTSSSEQSFNGGSVVDLV</sequence>
<dbReference type="GO" id="GO:0005886">
    <property type="term" value="C:plasma membrane"/>
    <property type="evidence" value="ECO:0007669"/>
    <property type="project" value="UniProtKB-SubCell"/>
</dbReference>
<dbReference type="GO" id="GO:0030246">
    <property type="term" value="F:carbohydrate binding"/>
    <property type="evidence" value="ECO:0007669"/>
    <property type="project" value="UniProtKB-KW"/>
</dbReference>
<dbReference type="GO" id="GO:0005524">
    <property type="term" value="F:ATP binding"/>
    <property type="evidence" value="ECO:0007669"/>
    <property type="project" value="UniProtKB-UniRule"/>
</dbReference>
<dbReference type="GO" id="GO:0002229">
    <property type="term" value="P:defense response to oomycetes"/>
    <property type="evidence" value="ECO:0007669"/>
    <property type="project" value="UniProtKB-ARBA"/>
</dbReference>
<feature type="binding site" evidence="18">
    <location>
        <position position="415"/>
    </location>
    <ligand>
        <name>ATP</name>
        <dbReference type="ChEBI" id="CHEBI:30616"/>
    </ligand>
</feature>
<dbReference type="FunFam" id="2.60.120.200:FF:000141">
    <property type="entry name" value="L-type lectin-domain containing receptor kinase VIII.1"/>
    <property type="match status" value="1"/>
</dbReference>
<keyword evidence="9" id="KW-0732">Signal</keyword>
<dbReference type="SMART" id="SM00220">
    <property type="entry name" value="S_TKc"/>
    <property type="match status" value="1"/>
</dbReference>
<keyword evidence="12" id="KW-0418">Kinase</keyword>
<gene>
    <name evidence="22" type="ORF">ILEXP_LOCUS58744</name>
</gene>
<feature type="transmembrane region" description="Helical" evidence="20">
    <location>
        <begin position="327"/>
        <end position="350"/>
    </location>
</feature>
<keyword evidence="14 20" id="KW-1133">Transmembrane helix</keyword>
<evidence type="ECO:0000256" key="15">
    <source>
        <dbReference type="ARBA" id="ARBA00023136"/>
    </source>
</evidence>
<evidence type="ECO:0000256" key="19">
    <source>
        <dbReference type="SAM" id="MobiDB-lite"/>
    </source>
</evidence>
<evidence type="ECO:0000313" key="23">
    <source>
        <dbReference type="Proteomes" id="UP001642360"/>
    </source>
</evidence>
<evidence type="ECO:0000259" key="21">
    <source>
        <dbReference type="PROSITE" id="PS50011"/>
    </source>
</evidence>
<evidence type="ECO:0000256" key="7">
    <source>
        <dbReference type="ARBA" id="ARBA00022679"/>
    </source>
</evidence>
<keyword evidence="16" id="KW-0675">Receptor</keyword>
<evidence type="ECO:0000256" key="3">
    <source>
        <dbReference type="ARBA" id="ARBA00010217"/>
    </source>
</evidence>
<evidence type="ECO:0000256" key="18">
    <source>
        <dbReference type="PROSITE-ProRule" id="PRU10141"/>
    </source>
</evidence>
<dbReference type="Pfam" id="PF00069">
    <property type="entry name" value="Pkinase"/>
    <property type="match status" value="1"/>
</dbReference>
<evidence type="ECO:0000256" key="10">
    <source>
        <dbReference type="ARBA" id="ARBA00022734"/>
    </source>
</evidence>
<dbReference type="Proteomes" id="UP001642360">
    <property type="component" value="Unassembled WGS sequence"/>
</dbReference>
<dbReference type="PROSITE" id="PS00108">
    <property type="entry name" value="PROTEIN_KINASE_ST"/>
    <property type="match status" value="1"/>
</dbReference>
<evidence type="ECO:0000256" key="16">
    <source>
        <dbReference type="ARBA" id="ARBA00023170"/>
    </source>
</evidence>
<feature type="region of interest" description="Disordered" evidence="19">
    <location>
        <begin position="265"/>
        <end position="311"/>
    </location>
</feature>
<dbReference type="CDD" id="cd06899">
    <property type="entry name" value="lectin_legume_LecRK_Arcelin_ConA"/>
    <property type="match status" value="1"/>
</dbReference>
<dbReference type="AlphaFoldDB" id="A0ABC8V4I1"/>
<dbReference type="Pfam" id="PF00139">
    <property type="entry name" value="Lectin_legB"/>
    <property type="match status" value="1"/>
</dbReference>
<evidence type="ECO:0000256" key="6">
    <source>
        <dbReference type="ARBA" id="ARBA00022527"/>
    </source>
</evidence>
<dbReference type="PROSITE" id="PS00107">
    <property type="entry name" value="PROTEIN_KINASE_ATP"/>
    <property type="match status" value="1"/>
</dbReference>
<evidence type="ECO:0000256" key="14">
    <source>
        <dbReference type="ARBA" id="ARBA00022989"/>
    </source>
</evidence>
<dbReference type="GO" id="GO:0004674">
    <property type="term" value="F:protein serine/threonine kinase activity"/>
    <property type="evidence" value="ECO:0007669"/>
    <property type="project" value="UniProtKB-KW"/>
</dbReference>
<comment type="subcellular location">
    <subcellularLocation>
        <location evidence="1">Cell membrane</location>
        <topology evidence="1">Single-pass type I membrane protein</topology>
    </subcellularLocation>
</comment>
<proteinExistence type="inferred from homology"/>
<dbReference type="Gene3D" id="2.60.120.200">
    <property type="match status" value="1"/>
</dbReference>
<keyword evidence="7" id="KW-0808">Transferase</keyword>
<keyword evidence="23" id="KW-1185">Reference proteome</keyword>
<keyword evidence="17" id="KW-0325">Glycoprotein</keyword>
<comment type="caution">
    <text evidence="22">The sequence shown here is derived from an EMBL/GenBank/DDBJ whole genome shotgun (WGS) entry which is preliminary data.</text>
</comment>
<dbReference type="CDD" id="cd14066">
    <property type="entry name" value="STKc_IRAK"/>
    <property type="match status" value="1"/>
</dbReference>
<evidence type="ECO:0000313" key="22">
    <source>
        <dbReference type="EMBL" id="CAK9188112.1"/>
    </source>
</evidence>
<feature type="domain" description="Protein kinase" evidence="21">
    <location>
        <begin position="386"/>
        <end position="668"/>
    </location>
</feature>
<dbReference type="FunFam" id="3.30.200.20:FF:000372">
    <property type="entry name" value="L-type lectin-domain containing receptor kinase VIII.1"/>
    <property type="match status" value="1"/>
</dbReference>
<evidence type="ECO:0000256" key="17">
    <source>
        <dbReference type="ARBA" id="ARBA00023180"/>
    </source>
</evidence>
<dbReference type="InterPro" id="IPR000719">
    <property type="entry name" value="Prot_kinase_dom"/>
</dbReference>
<keyword evidence="5" id="KW-1003">Cell membrane</keyword>
<keyword evidence="13 18" id="KW-0067">ATP-binding</keyword>
<protein>
    <recommendedName>
        <fullName evidence="4">non-specific serine/threonine protein kinase</fullName>
        <ecNumber evidence="4">2.7.11.1</ecNumber>
    </recommendedName>
</protein>